<dbReference type="InterPro" id="IPR043928">
    <property type="entry name" value="DNVP"/>
</dbReference>
<evidence type="ECO:0000256" key="3">
    <source>
        <dbReference type="ARBA" id="ARBA00022528"/>
    </source>
</evidence>
<dbReference type="InterPro" id="IPR022796">
    <property type="entry name" value="Chloroa_b-bind"/>
</dbReference>
<dbReference type="GO" id="GO:0003677">
    <property type="term" value="F:DNA binding"/>
    <property type="evidence" value="ECO:0007669"/>
    <property type="project" value="InterPro"/>
</dbReference>
<evidence type="ECO:0000256" key="5">
    <source>
        <dbReference type="ARBA" id="ARBA00022692"/>
    </source>
</evidence>
<dbReference type="GO" id="GO:0009507">
    <property type="term" value="C:chloroplast"/>
    <property type="evidence" value="ECO:0007669"/>
    <property type="project" value="UniProtKB-SubCell"/>
</dbReference>
<evidence type="ECO:0000256" key="10">
    <source>
        <dbReference type="PROSITE-ProRule" id="PRU00023"/>
    </source>
</evidence>
<organism evidence="14 15">
    <name type="scientific">Symbiodinium microadriaticum</name>
    <name type="common">Dinoflagellate</name>
    <name type="synonym">Zooxanthella microadriatica</name>
    <dbReference type="NCBI Taxonomy" id="2951"/>
    <lineage>
        <taxon>Eukaryota</taxon>
        <taxon>Sar</taxon>
        <taxon>Alveolata</taxon>
        <taxon>Dinophyceae</taxon>
        <taxon>Suessiales</taxon>
        <taxon>Symbiodiniaceae</taxon>
        <taxon>Symbiodinium</taxon>
    </lineage>
</organism>
<keyword evidence="7 12" id="KW-1133">Transmembrane helix</keyword>
<keyword evidence="15" id="KW-1185">Reference proteome</keyword>
<feature type="region of interest" description="Disordered" evidence="11">
    <location>
        <begin position="69"/>
        <end position="91"/>
    </location>
</feature>
<keyword evidence="6" id="KW-0677">Repeat</keyword>
<dbReference type="Gene3D" id="1.10.3460.10">
    <property type="entry name" value="Chlorophyll a/b binding protein domain"/>
    <property type="match status" value="1"/>
</dbReference>
<evidence type="ECO:0000313" key="15">
    <source>
        <dbReference type="Proteomes" id="UP000186817"/>
    </source>
</evidence>
<protein>
    <recommendedName>
        <fullName evidence="13">Palmitoyltransferase DHHC domain-containing protein</fullName>
    </recommendedName>
</protein>
<feature type="transmembrane region" description="Helical" evidence="12">
    <location>
        <begin position="3981"/>
        <end position="4007"/>
    </location>
</feature>
<evidence type="ECO:0000256" key="4">
    <source>
        <dbReference type="ARBA" id="ARBA00022640"/>
    </source>
</evidence>
<dbReference type="SMART" id="SM00248">
    <property type="entry name" value="ANK"/>
    <property type="match status" value="5"/>
</dbReference>
<evidence type="ECO:0000313" key="14">
    <source>
        <dbReference type="EMBL" id="OLP84758.1"/>
    </source>
</evidence>
<evidence type="ECO:0000259" key="13">
    <source>
        <dbReference type="Pfam" id="PF01529"/>
    </source>
</evidence>
<evidence type="ECO:0000256" key="7">
    <source>
        <dbReference type="ARBA" id="ARBA00022989"/>
    </source>
</evidence>
<evidence type="ECO:0000256" key="2">
    <source>
        <dbReference type="ARBA" id="ARBA00004229"/>
    </source>
</evidence>
<dbReference type="Proteomes" id="UP000186817">
    <property type="component" value="Unassembled WGS sequence"/>
</dbReference>
<comment type="caution">
    <text evidence="14">The sequence shown here is derived from an EMBL/GenBank/DDBJ whole genome shotgun (WGS) entry which is preliminary data.</text>
</comment>
<sequence>MQLTSPRRTRLNGVLSTRSGAQLWIQISALIFLTFSCWILIVHRISPTARALSRDTFISTSHASRPAPVVPSGLMPAHHSGAGRSRESCEPPAKPKWSWPLSLGLILALSLSASNSRVSGSSLHKASPRTLIPIAKSRVKLQAFAGGLEGCDHHGAGRYEFDPLDFCNNFPEHLPWYREAEVKHGRVAMLAYVGLVVPDFARFPDAIFHQKGTDVINAHSILLSAGFGKGPMWWLLMFCGLAEALRVWQLGVDFELLTLDTAGDYAMGEPFFQEEDELSILKTQAAEALCVLPAGGTTAVAGDSIDETPLTPEPSFRDKQKVVACFGMGTDETEEVSPVVVRFDLCAETAVIVVQALFAIIVELTAMKTMKKDSKKGRAMKAQLFVVIGHVVHFESALHFVPPSEGGARDQWLTHRRALDVSQVFRLRYAVVRAKRVTQVARGRLAKSMVFSGKKAPSKDEWRSHKGRLEKTAAMVGLLACLEDLLMSNAKGKIVSKRQSAHGKKSGFKNIEGWVEAVMEARAAFNAKGFVAINGKTLQGKALYAKAKTLLRSQSSDQVLLQKTPKTTRSERLASAVAECTALSPDLANQVPPTSVREDSQSLDETLAAVAVTHVRIQLPTAEHEELLIDLRTQRVTGSSSWYQGLPALLRDSADGSGGFRRLALAVGLVMPNPQSAVGLAVRALATEPLVQESLANNPAVRVLVLQAAMSTARCRSHGEQFPNITRDRRQSKLVKNLETQWTICDLEDVIMNSGQGTPVLEGCQLRHPQGIYGQRGDHLHFRQDIAIAAGDELLKAARRTALAKYPDMQTDGSILLVLAAGWNADNATIDCLDSDGHAWRKAEIVALAELCALNGHPASVFRAKFKQLLRRLQGEHTAFLLQPVADIQAIDPSKATEVQHTLGHKLNSPVKHRRADSLMWQRESKRQCRKTEADKLADLTGVPRETAQSIIDAMGSVESALQHPMFQPSPRVDMGSFKQTLRCQVEVINLDELDASSAAAVCRGQQPCLTYFASMAGDLHPTVALQTICGTSLCATRSGGNGSAVLQEAKVLPAGHLAQFCELVKVTKLSLELLAVERFCFEASADSCAASPLPSFSLFQLVRAASGSARLVFSRGLHQFACFAFSFVARWFPGLLPKLALTRSLGEVLLPQSLREADLSSRSAPTPYRDTFAPGWAMQRYNVAEHCQPSWDEAAKRAKLKQACSLNGDKALHIDWVAHCREASTASKQVGFVTPSKLEDLVARAYIAGIRAAHLPDRMAHNALRSLRMVLGHARLASTPPAALVEAFQEAHVNRKTGERKARLVTLSPVAERWPPSLHRKDLAAGIIETLTSTGKASAAFDARSLAFAVGCLTVWDVSFPDFRARLPICRFLDQVGEGCWSRKGHQGFVLVEGSIHQSEDPEEVLERHCLQGHEMDWGAFSDSWHTALDIKPSLFLQLAGLGVDTLRLFLCLPPARAIELGLTYLITSGGKGATPQAKLAISVTENLIRDLKCTASLLTALSQKESGGAGGASELSPRMAALKWLLLTVISPQAGQAPDLGFCHMTEHALQQLVQSNVMLCPRGRSDLLIRVASMLICFDMDVLSSQHEIKRFLLDTDMPLASLLPSTSARVGRAVVSLLFCPDHAEQIKHGELGVSLIRSFETMLGYNVMDWVPLDVLGEPHRLTAAAHAAILEHAPDLDSVRAIVTKPLLAATSKLMILQGAVAADRFLCDVLENLPPSLDTLTLGILKILASEDKQIKPTVDSLSGSLRSTGLLASSKNPFLPALFSALQSRSLGNYLAMVASHKSMDPGRPLLLGLDSSPELLDIYIQYFRSVTPKGEIGPGSVESVLGIHNVMLDDASCASLFTRLASGEAREAHQSDLVLMWYCWARSPDKQLPFWALPSFKSGPLCIASLNGSGLPFVERCRPMRFGLSVLAKFLVAPETLPLGVYNTLAEKASWVHAEEQTSSAIKVQTLLLGQEDQEEYPPYCIRWHARALPTSLKKQLLRQCSGSVAPLLDTSLHDFYPRVNSGMGEANLRFNLGLLLALRFGNPDLQVYFDHGADIQRQFLAGCILCWCKAAGFSFPELLGCVRAENQEDFRSLWQEIHEAYSRTGPASLRRMYVRGPLPTDIDVRWIDDGGKDVPILARTRDSAVLTAQWCNMLLLHFKLTHPEPFKPQDFVVSEGDRLQAGPRLQSALASISEAVGAALRIELFSDVANPSLVVPLGEGKYDTLRLVTRITVLADFVFLLRSSAVGAETSSKIGQFFGCMVGALASGDALADTHLAALFDAFFLLHGLTSENEGIEVEALAKAYQVHNLPVSAQTLKEVEWLHENYYGRRDKASGSVKCRLQRFSTVCDHITSIRSLPLQKVAFQRHFAKTQFVGELLADDSDASPPYLRHSKLHLLCTLSVGGRGHAGHGHEAENVEDLRADWADSQEAAQDQDATFFVEVGGDCGRMAGTTTSRSYGQWDLPDLASLHAADWKEKCPVISATDVIEIVSKLAAQVYEVPAHASEAWQFIDRAHSPVLALDGWYLRKAEDNAHQSWVIVFPTIRDPSEPPLGLGDLQLRPRRHLAGALLKPEELQNSEDEWSGAKTERVETVLASLSCLSNEVEHLVSVQDFPESDEGLVSKVRQLMSYQQNERAIEENTFHKSDVAILQSIYHAQLDCRQPRAPQKETQDKYHPGLPTVQHFSDSEDEAIPESKQAPRAPRPAHSIAICIVKLAGPDGQGTDRVLRIIETTWIQSVAHQRQMDRDPAGGKLFDRRVGFGRPLSSRHGVITFYDEDLPLYYVPIDRQRLKASPLCPDRNGRYVPWRGLGYLIHKNVLAELLEAREKLADEVSAMDRRCPSACAFAFHDGDGDAACIVAAPMRHEDLDTSLLLLGPAGSDAALFLRNVLMNACGPRNAWHVPDEVKRFVERKSDVQSLTACGKCEPRQPARSAHNAEVYGIYVVKMGTLQRMRDLGLRVAVRDFEREVWQRSLDNSGAMYLDIIAQFSDYCCFTYALSSVKGLSKVDDILLKWLAEYTRASDGLKSPGDVQVRTMEDLKQSDVAQLRPSQHLMVDSAPSPLVSVSLPIKEPRRLLSFFAKSLGLIESPRQSLQLLYARFDGSSDILVTTALAEVLQRTMTSQNSMHHGSTERCLRLILDEYHMLSDEQTGLHKDELFEWVRSKLGQELRVVLIANRSDSKDRERLQQLQPASASSQVRVALLQTRLSRQRIEQVMESRGNSDQWRPSICNWLVASRLLFGEESVSLRLCDGLEAAWLLLHRVPTVSRTSAYEFVDAYLQHEGLRRRASATSLVGFCFRVAMREAKLFHGEQGTVRLLAWATYVMNSKNKWDVNGLTSSWAKRHLFVDQVNFPFELGEDALGWPTNTGPTFSWAGDPSSLRDLVDAVRRGHSVDWADVHRKAPSAESRASLAAFRNYGRQKVMREEIVDESSTTSLLVLLCPVDSGSMAAVVQSSLHSASVSSHIQPAEPEGFWVDWGDLLAIDVQVWSVDHIKDSELFAQPADNVSSQASLLLFEFSGARKSHLQSRATELAYGTCTCRPCRCSAASTAVGRHAPTNPFNELAALVTPTRWFLQNSERMRDELARAIGADPALRQHVESEGFSILHVAAYWDSEALVREALEGQTVDARDSLQRTPLMISMQCRRILGARLLLAARADVTAQDATGHTSLSIAAQGGHAEGVLLLMSRGGSSTLELANQSGMRPLHWAASSGDSFGVKLLLRLRSNVAARTHSGQSALDLASNGAHWHVVSCLESLRPNSDAVAYWSSGDITSDKGDDRRKYQTRLHARDCQYLLQQALREIMHPSYVTRKLVPVLCHVAAMLAIYEHLSFSRAARWKLAPHAALIFEVAVPVVLGGFQYIARMDPGVVPENSGIERLMRMIDSEAPPSALPQLKQLCTTTWVLKGPRTKYCSVSGTCIERFDHYCVLLDTPIGRGNHRFFLFLMLVEVIAQVSHFTLCLATLFSDERARPLWQAWQALLLVSQHPALALLIVVHCATLPGIMCLIIVQLVLISQNLTVNELINMRRYEHFWTAPHAAFFNPFSKGSSFRNCLDFWWKERSCTPNFEEIHV</sequence>
<feature type="domain" description="Palmitoyltransferase DHHC" evidence="13">
    <location>
        <begin position="3890"/>
        <end position="4019"/>
    </location>
</feature>
<dbReference type="Pfam" id="PF00504">
    <property type="entry name" value="Chloroa_b-bind"/>
    <property type="match status" value="1"/>
</dbReference>
<accession>A0A1Q9CPA4</accession>
<dbReference type="GO" id="GO:0016409">
    <property type="term" value="F:palmitoyltransferase activity"/>
    <property type="evidence" value="ECO:0007669"/>
    <property type="project" value="InterPro"/>
</dbReference>
<evidence type="ECO:0000256" key="11">
    <source>
        <dbReference type="SAM" id="MobiDB-lite"/>
    </source>
</evidence>
<reference evidence="14 15" key="1">
    <citation type="submission" date="2016-02" db="EMBL/GenBank/DDBJ databases">
        <title>Genome analysis of coral dinoflagellate symbionts highlights evolutionary adaptations to a symbiotic lifestyle.</title>
        <authorList>
            <person name="Aranda M."/>
            <person name="Li Y."/>
            <person name="Liew Y.J."/>
            <person name="Baumgarten S."/>
            <person name="Simakov O."/>
            <person name="Wilson M."/>
            <person name="Piel J."/>
            <person name="Ashoor H."/>
            <person name="Bougouffa S."/>
            <person name="Bajic V.B."/>
            <person name="Ryu T."/>
            <person name="Ravasi T."/>
            <person name="Bayer T."/>
            <person name="Micklem G."/>
            <person name="Kim H."/>
            <person name="Bhak J."/>
            <person name="Lajeunesse T.C."/>
            <person name="Voolstra C.R."/>
        </authorList>
    </citation>
    <scope>NUCLEOTIDE SEQUENCE [LARGE SCALE GENOMIC DNA]</scope>
    <source>
        <strain evidence="14 15">CCMP2467</strain>
    </source>
</reference>
<evidence type="ECO:0000256" key="8">
    <source>
        <dbReference type="ARBA" id="ARBA00023043"/>
    </source>
</evidence>
<proteinExistence type="predicted"/>
<evidence type="ECO:0000256" key="12">
    <source>
        <dbReference type="SAM" id="Phobius"/>
    </source>
</evidence>
<comment type="subcellular location">
    <subcellularLocation>
        <location evidence="1">Membrane</location>
        <topology evidence="1">Multi-pass membrane protein</topology>
    </subcellularLocation>
    <subcellularLocation>
        <location evidence="2">Plastid</location>
        <location evidence="2">Chloroplast</location>
    </subcellularLocation>
</comment>
<dbReference type="PROSITE" id="PS50216">
    <property type="entry name" value="DHHC"/>
    <property type="match status" value="1"/>
</dbReference>
<keyword evidence="4" id="KW-0934">Plastid</keyword>
<dbReference type="Pfam" id="PF19060">
    <property type="entry name" value="DVNP"/>
    <property type="match status" value="1"/>
</dbReference>
<keyword evidence="8 10" id="KW-0040">ANK repeat</keyword>
<dbReference type="InterPro" id="IPR001594">
    <property type="entry name" value="Palmitoyltrfase_DHHC"/>
</dbReference>
<dbReference type="InterPro" id="IPR002110">
    <property type="entry name" value="Ankyrin_rpt"/>
</dbReference>
<dbReference type="PROSITE" id="PS50088">
    <property type="entry name" value="ANK_REPEAT"/>
    <property type="match status" value="1"/>
</dbReference>
<feature type="repeat" description="ANK" evidence="10">
    <location>
        <begin position="3695"/>
        <end position="3727"/>
    </location>
</feature>
<keyword evidence="3" id="KW-0150">Chloroplast</keyword>
<keyword evidence="9 12" id="KW-0472">Membrane</keyword>
<dbReference type="Gene3D" id="1.25.40.20">
    <property type="entry name" value="Ankyrin repeat-containing domain"/>
    <property type="match status" value="1"/>
</dbReference>
<dbReference type="InterPro" id="IPR036770">
    <property type="entry name" value="Ankyrin_rpt-contain_sf"/>
</dbReference>
<gene>
    <name evidence="14" type="primary">PAT23</name>
    <name evidence="14" type="ORF">AK812_SmicGene34330</name>
</gene>
<dbReference type="SUPFAM" id="SSF48403">
    <property type="entry name" value="Ankyrin repeat"/>
    <property type="match status" value="1"/>
</dbReference>
<dbReference type="PANTHER" id="PTHR24161">
    <property type="entry name" value="ANK_REP_REGION DOMAIN-CONTAINING PROTEIN-RELATED"/>
    <property type="match status" value="1"/>
</dbReference>
<dbReference type="GO" id="GO:0051276">
    <property type="term" value="P:chromosome organization"/>
    <property type="evidence" value="ECO:0007669"/>
    <property type="project" value="InterPro"/>
</dbReference>
<dbReference type="GO" id="GO:0016020">
    <property type="term" value="C:membrane"/>
    <property type="evidence" value="ECO:0007669"/>
    <property type="project" value="UniProtKB-SubCell"/>
</dbReference>
<evidence type="ECO:0000256" key="9">
    <source>
        <dbReference type="ARBA" id="ARBA00023136"/>
    </source>
</evidence>
<dbReference type="SUPFAM" id="SSF103511">
    <property type="entry name" value="Chlorophyll a-b binding protein"/>
    <property type="match status" value="1"/>
</dbReference>
<keyword evidence="5 12" id="KW-0812">Transmembrane</keyword>
<dbReference type="EMBL" id="LSRX01001020">
    <property type="protein sequence ID" value="OLP84758.1"/>
    <property type="molecule type" value="Genomic_DNA"/>
</dbReference>
<evidence type="ECO:0000256" key="1">
    <source>
        <dbReference type="ARBA" id="ARBA00004141"/>
    </source>
</evidence>
<dbReference type="OrthoDB" id="417798at2759"/>
<dbReference type="Pfam" id="PF01529">
    <property type="entry name" value="DHHC"/>
    <property type="match status" value="1"/>
</dbReference>
<name>A0A1Q9CPA4_SYMMI</name>
<feature type="transmembrane region" description="Helical" evidence="12">
    <location>
        <begin position="21"/>
        <end position="41"/>
    </location>
</feature>
<evidence type="ECO:0000256" key="6">
    <source>
        <dbReference type="ARBA" id="ARBA00022737"/>
    </source>
</evidence>
<dbReference type="PANTHER" id="PTHR24161:SF85">
    <property type="entry name" value="PALMITOYLTRANSFERASE HIP14"/>
    <property type="match status" value="1"/>
</dbReference>